<name>A0ABU5E8B1_9PROT</name>
<reference evidence="3 4" key="1">
    <citation type="journal article" date="2016" name="Antonie Van Leeuwenhoek">
        <title>Dongia soli sp. nov., isolated from soil from Dokdo, Korea.</title>
        <authorList>
            <person name="Kim D.U."/>
            <person name="Lee H."/>
            <person name="Kim H."/>
            <person name="Kim S.G."/>
            <person name="Ka J.O."/>
        </authorList>
    </citation>
    <scope>NUCLEOTIDE SEQUENCE [LARGE SCALE GENOMIC DNA]</scope>
    <source>
        <strain evidence="3 4">D78</strain>
    </source>
</reference>
<accession>A0ABU5E8B1</accession>
<feature type="region of interest" description="Disordered" evidence="1">
    <location>
        <begin position="1"/>
        <end position="20"/>
    </location>
</feature>
<evidence type="ECO:0000313" key="4">
    <source>
        <dbReference type="Proteomes" id="UP001279642"/>
    </source>
</evidence>
<comment type="caution">
    <text evidence="3">The sequence shown here is derived from an EMBL/GenBank/DDBJ whole genome shotgun (WGS) entry which is preliminary data.</text>
</comment>
<dbReference type="EMBL" id="JAXCLW010000001">
    <property type="protein sequence ID" value="MDY0882157.1"/>
    <property type="molecule type" value="Genomic_DNA"/>
</dbReference>
<dbReference type="RefSeq" id="WP_320507187.1">
    <property type="nucleotide sequence ID" value="NZ_JAXCLW010000001.1"/>
</dbReference>
<evidence type="ECO:0000313" key="3">
    <source>
        <dbReference type="EMBL" id="MDY0882157.1"/>
    </source>
</evidence>
<protein>
    <submittedName>
        <fullName evidence="3">DUF1127 domain-containing protein</fullName>
    </submittedName>
</protein>
<feature type="compositionally biased region" description="Polar residues" evidence="1">
    <location>
        <begin position="1"/>
        <end position="12"/>
    </location>
</feature>
<evidence type="ECO:0000259" key="2">
    <source>
        <dbReference type="Pfam" id="PF06568"/>
    </source>
</evidence>
<evidence type="ECO:0000256" key="1">
    <source>
        <dbReference type="SAM" id="MobiDB-lite"/>
    </source>
</evidence>
<dbReference type="Proteomes" id="UP001279642">
    <property type="component" value="Unassembled WGS sequence"/>
</dbReference>
<dbReference type="InterPro" id="IPR009506">
    <property type="entry name" value="YjiS-like"/>
</dbReference>
<feature type="domain" description="YjiS-like" evidence="2">
    <location>
        <begin position="32"/>
        <end position="63"/>
    </location>
</feature>
<sequence>MAQVSCSSSTVTGHHAARRQSASAFSRLVNHLEIWSERHRARRALAGMSDAMLKDIGLSRGEATYEWEKPFWRP</sequence>
<proteinExistence type="predicted"/>
<gene>
    <name evidence="3" type="ORF">SMD27_04835</name>
</gene>
<keyword evidence="4" id="KW-1185">Reference proteome</keyword>
<organism evidence="3 4">
    <name type="scientific">Dongia soli</name>
    <dbReference type="NCBI Taxonomy" id="600628"/>
    <lineage>
        <taxon>Bacteria</taxon>
        <taxon>Pseudomonadati</taxon>
        <taxon>Pseudomonadota</taxon>
        <taxon>Alphaproteobacteria</taxon>
        <taxon>Rhodospirillales</taxon>
        <taxon>Dongiaceae</taxon>
        <taxon>Dongia</taxon>
    </lineage>
</organism>
<dbReference type="Pfam" id="PF06568">
    <property type="entry name" value="YjiS-like"/>
    <property type="match status" value="1"/>
</dbReference>